<sequence length="182" mass="21716">MPKEAFKKPCKHIYLVRNPKDTAVSFYNHTKGLKVLDYDGTFSDFYESFIEGEVEYSSWFDHVTTWWKGTKDNPNVLWIHYEDLKKEFIPMLKKMASFLGCPADENFLQEIAEKTSFNTMKQQTEKFDVKEAWKTKDGTMFRKGQVGNWKEHFTVEQNERFNKVYEEKMADFPDLKLQIQFT</sequence>
<reference evidence="3" key="1">
    <citation type="submission" date="2022-03" db="EMBL/GenBank/DDBJ databases">
        <authorList>
            <person name="Martin C."/>
        </authorList>
    </citation>
    <scope>NUCLEOTIDE SEQUENCE</scope>
</reference>
<dbReference type="Proteomes" id="UP000749559">
    <property type="component" value="Unassembled WGS sequence"/>
</dbReference>
<evidence type="ECO:0000256" key="2">
    <source>
        <dbReference type="ARBA" id="ARBA00022679"/>
    </source>
</evidence>
<dbReference type="OrthoDB" id="205623at2759"/>
<protein>
    <submittedName>
        <fullName evidence="3">Uncharacterized protein</fullName>
    </submittedName>
</protein>
<gene>
    <name evidence="3" type="ORF">OFUS_LOCUS6081</name>
</gene>
<dbReference type="SUPFAM" id="SSF52540">
    <property type="entry name" value="P-loop containing nucleoside triphosphate hydrolases"/>
    <property type="match status" value="1"/>
</dbReference>
<dbReference type="GO" id="GO:0008146">
    <property type="term" value="F:sulfotransferase activity"/>
    <property type="evidence" value="ECO:0007669"/>
    <property type="project" value="InterPro"/>
</dbReference>
<evidence type="ECO:0000313" key="4">
    <source>
        <dbReference type="Proteomes" id="UP000749559"/>
    </source>
</evidence>
<evidence type="ECO:0000313" key="3">
    <source>
        <dbReference type="EMBL" id="CAH1779253.1"/>
    </source>
</evidence>
<keyword evidence="4" id="KW-1185">Reference proteome</keyword>
<dbReference type="InterPro" id="IPR027417">
    <property type="entry name" value="P-loop_NTPase"/>
</dbReference>
<accession>A0A8J1TTW3</accession>
<dbReference type="AlphaFoldDB" id="A0A8J1TTW3"/>
<dbReference type="PANTHER" id="PTHR11783">
    <property type="entry name" value="SULFOTRANSFERASE SULT"/>
    <property type="match status" value="1"/>
</dbReference>
<dbReference type="Pfam" id="PF00685">
    <property type="entry name" value="Sulfotransfer_1"/>
    <property type="match status" value="1"/>
</dbReference>
<keyword evidence="2" id="KW-0808">Transferase</keyword>
<name>A0A8J1TTW3_OWEFU</name>
<comment type="caution">
    <text evidence="3">The sequence shown here is derived from an EMBL/GenBank/DDBJ whole genome shotgun (WGS) entry which is preliminary data.</text>
</comment>
<dbReference type="EMBL" id="CAIIXF020000003">
    <property type="protein sequence ID" value="CAH1779253.1"/>
    <property type="molecule type" value="Genomic_DNA"/>
</dbReference>
<comment type="similarity">
    <text evidence="1">Belongs to the sulfotransferase 1 family.</text>
</comment>
<proteinExistence type="inferred from homology"/>
<organism evidence="3 4">
    <name type="scientific">Owenia fusiformis</name>
    <name type="common">Polychaete worm</name>
    <dbReference type="NCBI Taxonomy" id="6347"/>
    <lineage>
        <taxon>Eukaryota</taxon>
        <taxon>Metazoa</taxon>
        <taxon>Spiralia</taxon>
        <taxon>Lophotrochozoa</taxon>
        <taxon>Annelida</taxon>
        <taxon>Polychaeta</taxon>
        <taxon>Sedentaria</taxon>
        <taxon>Canalipalpata</taxon>
        <taxon>Sabellida</taxon>
        <taxon>Oweniida</taxon>
        <taxon>Oweniidae</taxon>
        <taxon>Owenia</taxon>
    </lineage>
</organism>
<dbReference type="InterPro" id="IPR000863">
    <property type="entry name" value="Sulfotransferase_dom"/>
</dbReference>
<evidence type="ECO:0000256" key="1">
    <source>
        <dbReference type="ARBA" id="ARBA00005771"/>
    </source>
</evidence>
<dbReference type="Gene3D" id="3.40.50.300">
    <property type="entry name" value="P-loop containing nucleotide triphosphate hydrolases"/>
    <property type="match status" value="1"/>
</dbReference>